<reference evidence="2 3" key="1">
    <citation type="journal article" date="2005" name="Nucleic Acids Res.">
        <title>Genomic blueprint of Hahella chejuensis, a marine microbe producing an algicidal agent.</title>
        <authorList>
            <person name="Jeong H."/>
            <person name="Yim J.H."/>
            <person name="Lee C."/>
            <person name="Choi S.-H."/>
            <person name="Park Y.K."/>
            <person name="Yoon S.H."/>
            <person name="Hur C.-G."/>
            <person name="Kang H.-Y."/>
            <person name="Kim D."/>
            <person name="Lee H.H."/>
            <person name="Park K.H."/>
            <person name="Park S.-H."/>
            <person name="Park H.-S."/>
            <person name="Lee H.K."/>
            <person name="Oh T.K."/>
            <person name="Kim J.F."/>
        </authorList>
    </citation>
    <scope>NUCLEOTIDE SEQUENCE [LARGE SCALE GENOMIC DNA]</scope>
    <source>
        <strain evidence="2 3">KCTC 2396</strain>
    </source>
</reference>
<dbReference type="PANTHER" id="PTHR16255">
    <property type="entry name" value="REQUIRED FOR MEIOTIC NUCLEAR DIVISION PROTEIN 1 HOMOLOG"/>
    <property type="match status" value="1"/>
</dbReference>
<evidence type="ECO:0000259" key="1">
    <source>
        <dbReference type="Pfam" id="PF02582"/>
    </source>
</evidence>
<dbReference type="RefSeq" id="WP_011400005.1">
    <property type="nucleotide sequence ID" value="NC_007645.1"/>
</dbReference>
<keyword evidence="3" id="KW-1185">Reference proteome</keyword>
<organism evidence="2 3">
    <name type="scientific">Hahella chejuensis (strain KCTC 2396)</name>
    <dbReference type="NCBI Taxonomy" id="349521"/>
    <lineage>
        <taxon>Bacteria</taxon>
        <taxon>Pseudomonadati</taxon>
        <taxon>Pseudomonadota</taxon>
        <taxon>Gammaproteobacteria</taxon>
        <taxon>Oceanospirillales</taxon>
        <taxon>Hahellaceae</taxon>
        <taxon>Hahella</taxon>
    </lineage>
</organism>
<evidence type="ECO:0000313" key="3">
    <source>
        <dbReference type="Proteomes" id="UP000000238"/>
    </source>
</evidence>
<feature type="domain" description="DUF155" evidence="1">
    <location>
        <begin position="46"/>
        <end position="215"/>
    </location>
</feature>
<dbReference type="PANTHER" id="PTHR16255:SF1">
    <property type="entry name" value="REQUIRED FOR MEIOTIC NUCLEAR DIVISION PROTEIN 1 HOMOLOG"/>
    <property type="match status" value="1"/>
</dbReference>
<dbReference type="InterPro" id="IPR051624">
    <property type="entry name" value="RMD1/Sad1-interacting"/>
</dbReference>
<accession>Q2S8S5</accession>
<evidence type="ECO:0000313" key="2">
    <source>
        <dbReference type="EMBL" id="ABC32949.1"/>
    </source>
</evidence>
<dbReference type="AlphaFoldDB" id="Q2S8S5"/>
<dbReference type="Proteomes" id="UP000000238">
    <property type="component" value="Chromosome"/>
</dbReference>
<protein>
    <submittedName>
        <fullName evidence="2">Uncharacterized conserved protein</fullName>
    </submittedName>
</protein>
<dbReference type="InterPro" id="IPR003734">
    <property type="entry name" value="DUF155"/>
</dbReference>
<dbReference type="eggNOG" id="COG1723">
    <property type="taxonomic scope" value="Bacteria"/>
</dbReference>
<proteinExistence type="predicted"/>
<dbReference type="KEGG" id="hch:HCH_06302"/>
<dbReference type="HOGENOM" id="CLU_011220_2_1_6"/>
<dbReference type="OrthoDB" id="529323at2"/>
<gene>
    <name evidence="2" type="ordered locus">HCH_06302</name>
</gene>
<name>Q2S8S5_HAHCH</name>
<sequence>MFQDISSLLIRALYIGDQIDIRQLEKVKACARNPLTLMVEQEAAYVTIFRYGVVVMFNVKPQDEAALMREIMLHTKRPLEKPVVEESELSITTTPSDTVADNIISVFAPTVEKLQIIADVMAKSVILEFYELEESRNLERISPLAEFLHSQGRTGAKTQELLKQIGKVLLNQQIMVGRVEVGEKPDLLWDFPELERFYLRLSDEFEIRERDKALERKMEIISRTSQTVLDIITAKRSLRVEWYIVILIVFEILLTLYEMFFTH</sequence>
<dbReference type="Pfam" id="PF02582">
    <property type="entry name" value="DUF155"/>
    <property type="match status" value="1"/>
</dbReference>
<dbReference type="EMBL" id="CP000155">
    <property type="protein sequence ID" value="ABC32949.1"/>
    <property type="molecule type" value="Genomic_DNA"/>
</dbReference>